<proteinExistence type="predicted"/>
<evidence type="ECO:0000256" key="2">
    <source>
        <dbReference type="SAM" id="SignalP"/>
    </source>
</evidence>
<feature type="signal peptide" evidence="2">
    <location>
        <begin position="1"/>
        <end position="20"/>
    </location>
</feature>
<organism evidence="3 4">
    <name type="scientific">Drechslerella dactyloides</name>
    <name type="common">Nematode-trapping fungus</name>
    <name type="synonym">Arthrobotrys dactyloides</name>
    <dbReference type="NCBI Taxonomy" id="74499"/>
    <lineage>
        <taxon>Eukaryota</taxon>
        <taxon>Fungi</taxon>
        <taxon>Dikarya</taxon>
        <taxon>Ascomycota</taxon>
        <taxon>Pezizomycotina</taxon>
        <taxon>Orbiliomycetes</taxon>
        <taxon>Orbiliales</taxon>
        <taxon>Orbiliaceae</taxon>
        <taxon>Drechslerella</taxon>
    </lineage>
</organism>
<keyword evidence="4" id="KW-1185">Reference proteome</keyword>
<reference evidence="3" key="1">
    <citation type="submission" date="2023-01" db="EMBL/GenBank/DDBJ databases">
        <title>The chitinases involved in constricting ring structure development in the nematode-trapping fungus Drechslerella dactyloides.</title>
        <authorList>
            <person name="Wang R."/>
            <person name="Zhang L."/>
            <person name="Tang P."/>
            <person name="Li S."/>
            <person name="Liang L."/>
        </authorList>
    </citation>
    <scope>NUCLEOTIDE SEQUENCE</scope>
    <source>
        <strain evidence="3">YMF1.00031</strain>
    </source>
</reference>
<keyword evidence="2" id="KW-0732">Signal</keyword>
<name>A0AAD6J431_DREDA</name>
<gene>
    <name evidence="3" type="ORF">Dda_1770</name>
</gene>
<feature type="chain" id="PRO_5041910194" description="Hydrophobin" evidence="2">
    <location>
        <begin position="21"/>
        <end position="231"/>
    </location>
</feature>
<evidence type="ECO:0000313" key="3">
    <source>
        <dbReference type="EMBL" id="KAJ6263209.1"/>
    </source>
</evidence>
<feature type="region of interest" description="Disordered" evidence="1">
    <location>
        <begin position="19"/>
        <end position="62"/>
    </location>
</feature>
<dbReference type="AlphaFoldDB" id="A0AAD6J431"/>
<sequence length="231" mass="23824">MTPLLTIVAFALSALSAVSAAPSHNDRGRGRPGRDGDVTVVPGRIGGTGSAGSNAGSDNNNIGNNNGGNTAIGVNDADINQASSSCGNGQIVCCNGPSTNTASSNTGTQRTKSFTQFPQYQYVLQKLHGARINIPTLNRNRESNQSNQCESVTTWKSGSASPICQQTVSCCSDIQGDAVANVGCTAMTIVVNTGNSPVNGFSRKEKQGDVTVNVSVSYVTIVNFYNSTNAP</sequence>
<comment type="caution">
    <text evidence="3">The sequence shown here is derived from an EMBL/GenBank/DDBJ whole genome shotgun (WGS) entry which is preliminary data.</text>
</comment>
<dbReference type="Proteomes" id="UP001221413">
    <property type="component" value="Unassembled WGS sequence"/>
</dbReference>
<feature type="compositionally biased region" description="Basic and acidic residues" evidence="1">
    <location>
        <begin position="24"/>
        <end position="37"/>
    </location>
</feature>
<evidence type="ECO:0000256" key="1">
    <source>
        <dbReference type="SAM" id="MobiDB-lite"/>
    </source>
</evidence>
<dbReference type="EMBL" id="JAQGDS010000002">
    <property type="protein sequence ID" value="KAJ6263209.1"/>
    <property type="molecule type" value="Genomic_DNA"/>
</dbReference>
<evidence type="ECO:0008006" key="5">
    <source>
        <dbReference type="Google" id="ProtNLM"/>
    </source>
</evidence>
<evidence type="ECO:0000313" key="4">
    <source>
        <dbReference type="Proteomes" id="UP001221413"/>
    </source>
</evidence>
<feature type="compositionally biased region" description="Low complexity" evidence="1">
    <location>
        <begin position="51"/>
        <end position="62"/>
    </location>
</feature>
<accession>A0AAD6J431</accession>
<protein>
    <recommendedName>
        <fullName evidence="5">Hydrophobin</fullName>
    </recommendedName>
</protein>